<dbReference type="AlphaFoldDB" id="A0A519BD46"/>
<reference evidence="1 2" key="1">
    <citation type="submission" date="2019-01" db="EMBL/GenBank/DDBJ databases">
        <title>Insights into ecological role of a new deltaproteobacterial order Candidatus Sinidesulfobacterales (Sva0485) by metagenomics and metatranscriptomics.</title>
        <authorList>
            <person name="Tan S."/>
            <person name="Liu J."/>
            <person name="Fang Y."/>
            <person name="Hedlund B.P."/>
            <person name="Lian Z.H."/>
            <person name="Huang L.Y."/>
            <person name="Li J.T."/>
            <person name="Huang L.N."/>
            <person name="Li W.J."/>
            <person name="Jiang H.C."/>
            <person name="Dong H.L."/>
            <person name="Shu W.S."/>
        </authorList>
    </citation>
    <scope>NUCLEOTIDE SEQUENCE [LARGE SCALE GENOMIC DNA]</scope>
    <source>
        <strain evidence="1">AP3</strain>
    </source>
</reference>
<gene>
    <name evidence="1" type="ORF">EVJ47_02745</name>
</gene>
<comment type="caution">
    <text evidence="1">The sequence shown here is derived from an EMBL/GenBank/DDBJ whole genome shotgun (WGS) entry which is preliminary data.</text>
</comment>
<evidence type="ECO:0000313" key="2">
    <source>
        <dbReference type="Proteomes" id="UP000320813"/>
    </source>
</evidence>
<organism evidence="1 2">
    <name type="scientific">Candidatus Acidulodesulfobacterium ferriphilum</name>
    <dbReference type="NCBI Taxonomy" id="2597223"/>
    <lineage>
        <taxon>Bacteria</taxon>
        <taxon>Deltaproteobacteria</taxon>
        <taxon>Candidatus Acidulodesulfobacterales</taxon>
        <taxon>Candidatus Acidulodesulfobacterium</taxon>
    </lineage>
</organism>
<dbReference type="EMBL" id="SGBD01000001">
    <property type="protein sequence ID" value="RZD15203.1"/>
    <property type="molecule type" value="Genomic_DNA"/>
</dbReference>
<proteinExistence type="predicted"/>
<dbReference type="Proteomes" id="UP000320813">
    <property type="component" value="Unassembled WGS sequence"/>
</dbReference>
<name>A0A519BD46_9DELT</name>
<protein>
    <submittedName>
        <fullName evidence="1">Uncharacterized protein</fullName>
    </submittedName>
</protein>
<accession>A0A519BD46</accession>
<evidence type="ECO:0000313" key="1">
    <source>
        <dbReference type="EMBL" id="RZD15203.1"/>
    </source>
</evidence>
<sequence>MKIIPQIETPAGENYINFEENLSKLIEGIKHKGKKFGLNGAEGAMDSYPVVIEQNFGINALLLCNDLKNRHNNNNLNIIYAFNMRDKNRVAILSDLITLEQLGLKDIIISEGLHPLKTVFYAAKPVYDIDVLGLSSIIKTGFPLLRDNDYVNNFSLFNLGVVVGISTPADFLKIKKLSKIGVDRFIINYFGDNLDINIINYIKAEKKPVFIFIDESNVKSTLEEFIKKNLELNVDGIIIKILNEKSNIFTQD</sequence>